<evidence type="ECO:0000313" key="2">
    <source>
        <dbReference type="EMBL" id="CAI8595217.1"/>
    </source>
</evidence>
<accession>A0AAV0ZH63</accession>
<feature type="transmembrane region" description="Helical" evidence="1">
    <location>
        <begin position="20"/>
        <end position="41"/>
    </location>
</feature>
<feature type="transmembrane region" description="Helical" evidence="1">
    <location>
        <begin position="77"/>
        <end position="97"/>
    </location>
</feature>
<proteinExistence type="predicted"/>
<dbReference type="AlphaFoldDB" id="A0AAV0ZH63"/>
<dbReference type="EMBL" id="OX451735">
    <property type="protein sequence ID" value="CAI8595217.1"/>
    <property type="molecule type" value="Genomic_DNA"/>
</dbReference>
<feature type="transmembrane region" description="Helical" evidence="1">
    <location>
        <begin position="48"/>
        <end position="71"/>
    </location>
</feature>
<feature type="transmembrane region" description="Helical" evidence="1">
    <location>
        <begin position="141"/>
        <end position="160"/>
    </location>
</feature>
<gene>
    <name evidence="2" type="ORF">VFH_I180680</name>
</gene>
<keyword evidence="1" id="KW-0812">Transmembrane</keyword>
<protein>
    <submittedName>
        <fullName evidence="2">Uncharacterized protein</fullName>
    </submittedName>
</protein>
<dbReference type="Proteomes" id="UP001157006">
    <property type="component" value="Chromosome 1S"/>
</dbReference>
<evidence type="ECO:0000313" key="3">
    <source>
        <dbReference type="Proteomes" id="UP001157006"/>
    </source>
</evidence>
<reference evidence="2 3" key="1">
    <citation type="submission" date="2023-01" db="EMBL/GenBank/DDBJ databases">
        <authorList>
            <person name="Kreplak J."/>
        </authorList>
    </citation>
    <scope>NUCLEOTIDE SEQUENCE [LARGE SCALE GENOMIC DNA]</scope>
</reference>
<sequence>MNPYAFCPGSINSFKIPLNLPYTTSFIGSPMIILTQIRWIIFLFRKEVGCAIIVMVILLIISLHHIFPLIFMNVNLISFSGLIDIICLVLVVPNGNLGVNPFSSWGIILHRMKSAHTSILLEGLIIFSVQTYFSLINKTVVLINLIGMFENFSLVLVIPISSPIMKLFYHLGHCSASKE</sequence>
<keyword evidence="1" id="KW-0472">Membrane</keyword>
<keyword evidence="1" id="KW-1133">Transmembrane helix</keyword>
<organism evidence="2 3">
    <name type="scientific">Vicia faba</name>
    <name type="common">Broad bean</name>
    <name type="synonym">Faba vulgaris</name>
    <dbReference type="NCBI Taxonomy" id="3906"/>
    <lineage>
        <taxon>Eukaryota</taxon>
        <taxon>Viridiplantae</taxon>
        <taxon>Streptophyta</taxon>
        <taxon>Embryophyta</taxon>
        <taxon>Tracheophyta</taxon>
        <taxon>Spermatophyta</taxon>
        <taxon>Magnoliopsida</taxon>
        <taxon>eudicotyledons</taxon>
        <taxon>Gunneridae</taxon>
        <taxon>Pentapetalae</taxon>
        <taxon>rosids</taxon>
        <taxon>fabids</taxon>
        <taxon>Fabales</taxon>
        <taxon>Fabaceae</taxon>
        <taxon>Papilionoideae</taxon>
        <taxon>50 kb inversion clade</taxon>
        <taxon>NPAAA clade</taxon>
        <taxon>Hologalegina</taxon>
        <taxon>IRL clade</taxon>
        <taxon>Fabeae</taxon>
        <taxon>Vicia</taxon>
    </lineage>
</organism>
<evidence type="ECO:0000256" key="1">
    <source>
        <dbReference type="SAM" id="Phobius"/>
    </source>
</evidence>
<name>A0AAV0ZH63_VICFA</name>
<keyword evidence="3" id="KW-1185">Reference proteome</keyword>